<evidence type="ECO:0000313" key="3">
    <source>
        <dbReference type="EMBL" id="EON32086.1"/>
    </source>
</evidence>
<dbReference type="GO" id="GO:0016627">
    <property type="term" value="F:oxidoreductase activity, acting on the CH-CH group of donors"/>
    <property type="evidence" value="ECO:0007669"/>
    <property type="project" value="TreeGrafter"/>
</dbReference>
<dbReference type="AlphaFoldDB" id="R7Y7R6"/>
<accession>R7Y7R6</accession>
<dbReference type="InterPro" id="IPR019920">
    <property type="entry name" value="F420-binding_dom_put"/>
</dbReference>
<dbReference type="InterPro" id="IPR012349">
    <property type="entry name" value="Split_barrel_FMN-bd"/>
</dbReference>
<evidence type="ECO:0000313" key="4">
    <source>
        <dbReference type="Proteomes" id="UP000013569"/>
    </source>
</evidence>
<protein>
    <recommendedName>
        <fullName evidence="2">Pyridoxamine 5'-phosphate oxidase N-terminal domain-containing protein</fullName>
    </recommendedName>
</protein>
<dbReference type="GO" id="GO:0070967">
    <property type="term" value="F:coenzyme F420 binding"/>
    <property type="evidence" value="ECO:0007669"/>
    <property type="project" value="TreeGrafter"/>
</dbReference>
<feature type="domain" description="Pyridoxamine 5'-phosphate oxidase N-terminal" evidence="2">
    <location>
        <begin position="25"/>
        <end position="156"/>
    </location>
</feature>
<dbReference type="Gene3D" id="2.30.110.10">
    <property type="entry name" value="Electron Transport, Fmn-binding Protein, Chain A"/>
    <property type="match status" value="1"/>
</dbReference>
<dbReference type="PATRIC" id="fig|1316928.3.peg.2807"/>
<dbReference type="SUPFAM" id="SSF50475">
    <property type="entry name" value="FMN-binding split barrel"/>
    <property type="match status" value="1"/>
</dbReference>
<dbReference type="PANTHER" id="PTHR35176:SF2">
    <property type="entry name" value="F420H(2)-DEPENDENT REDUCTASE RV1155"/>
    <property type="match status" value="1"/>
</dbReference>
<proteinExistence type="predicted"/>
<dbReference type="EMBL" id="AQPW01000016">
    <property type="protein sequence ID" value="EON32086.1"/>
    <property type="molecule type" value="Genomic_DNA"/>
</dbReference>
<reference evidence="3 4" key="1">
    <citation type="journal article" date="2013" name="Genome Announc.">
        <title>Draft Genome Sequence of a Benzothiophene-Desulfurizing Bacterium, Gordona terrae Strain C-6.</title>
        <authorList>
            <person name="Wang W."/>
            <person name="Ma T."/>
            <person name="Ren Y."/>
            <person name="Li G."/>
        </authorList>
    </citation>
    <scope>NUCLEOTIDE SEQUENCE [LARGE SCALE GENOMIC DNA]</scope>
    <source>
        <strain evidence="3 4">C-6</strain>
    </source>
</reference>
<evidence type="ECO:0000256" key="1">
    <source>
        <dbReference type="ARBA" id="ARBA00023002"/>
    </source>
</evidence>
<name>R7Y7R6_9ACTN</name>
<dbReference type="PANTHER" id="PTHR35176">
    <property type="entry name" value="HEME OXYGENASE HI_0854-RELATED"/>
    <property type="match status" value="1"/>
</dbReference>
<dbReference type="GO" id="GO:0005829">
    <property type="term" value="C:cytosol"/>
    <property type="evidence" value="ECO:0007669"/>
    <property type="project" value="TreeGrafter"/>
</dbReference>
<sequence length="162" mass="18464">MNFRANGVAMRMNSPRDDLDPDLLRIVADHQESILITLRRDGRPQSSNVIHLWEPETASALISVTAPRAKSRNVERDPRVSLHVLGDGFFSAYAVAEGTGTLSPVAAAPDDPTVDLLVDWYRAFRNEDHPDWDDYRAAMVREQRRLLRVRVERVYGMTRLPR</sequence>
<dbReference type="InterPro" id="IPR011576">
    <property type="entry name" value="Pyridox_Oxase_N"/>
</dbReference>
<keyword evidence="1" id="KW-0560">Oxidoreductase</keyword>
<dbReference type="NCBIfam" id="TIGR03618">
    <property type="entry name" value="Rv1155_F420"/>
    <property type="match status" value="1"/>
</dbReference>
<gene>
    <name evidence="3" type="ORF">GTC6_13926</name>
</gene>
<evidence type="ECO:0000259" key="2">
    <source>
        <dbReference type="Pfam" id="PF01243"/>
    </source>
</evidence>
<comment type="caution">
    <text evidence="3">The sequence shown here is derived from an EMBL/GenBank/DDBJ whole genome shotgun (WGS) entry which is preliminary data.</text>
</comment>
<dbReference type="Proteomes" id="UP000013569">
    <property type="component" value="Unassembled WGS sequence"/>
</dbReference>
<organism evidence="3 4">
    <name type="scientific">Gordonia terrae C-6</name>
    <dbReference type="NCBI Taxonomy" id="1316928"/>
    <lineage>
        <taxon>Bacteria</taxon>
        <taxon>Bacillati</taxon>
        <taxon>Actinomycetota</taxon>
        <taxon>Actinomycetes</taxon>
        <taxon>Mycobacteriales</taxon>
        <taxon>Gordoniaceae</taxon>
        <taxon>Gordonia</taxon>
    </lineage>
</organism>
<dbReference type="Pfam" id="PF01243">
    <property type="entry name" value="PNPOx_N"/>
    <property type="match status" value="1"/>
</dbReference>
<dbReference type="InterPro" id="IPR052019">
    <property type="entry name" value="F420H2_bilvrd_red/Heme_oxyg"/>
</dbReference>